<dbReference type="InterPro" id="IPR050469">
    <property type="entry name" value="Diguanylate_Cyclase"/>
</dbReference>
<gene>
    <name evidence="2" type="ORF">A2493_00370</name>
</gene>
<dbReference type="AlphaFoldDB" id="A0A1F6NMP7"/>
<sequence>MSEKRGILMGREFTPVNQVKKGLDNIYNEAKKTGVSEKSLEGVKKEVFEEYHQTIKKLQKDLEQKNLPKELKSQALLQAIERINAQVENEKEKVDENLTPELMTNAGAEKNFEKRLEKINEGDKIVLIAFDLDDFKSVNDNHGHLEGNLVISSVGKALHKLLRNHDVGIRFSGDEFGVLMTVTQGETERVDEFVKRIISEIEDNVKRPDNAIQRVSAGYEILDEEILGEDTPKKSFELLRKHADDSSEKSKLLKIQNTLNGYPISGSQRVLSYSESKTAIDPEQEDRLKFIRASMRSLRGVGNLKKISEAGLMRIADEMYQSINE</sequence>
<organism evidence="2 3">
    <name type="scientific">Candidatus Magasanikbacteria bacterium RIFOXYC12_FULL_33_11</name>
    <dbReference type="NCBI Taxonomy" id="1798701"/>
    <lineage>
        <taxon>Bacteria</taxon>
        <taxon>Candidatus Magasanikiibacteriota</taxon>
    </lineage>
</organism>
<dbReference type="InterPro" id="IPR043128">
    <property type="entry name" value="Rev_trsase/Diguanyl_cyclase"/>
</dbReference>
<dbReference type="SUPFAM" id="SSF55073">
    <property type="entry name" value="Nucleotide cyclase"/>
    <property type="match status" value="1"/>
</dbReference>
<evidence type="ECO:0000313" key="2">
    <source>
        <dbReference type="EMBL" id="OGH84914.1"/>
    </source>
</evidence>
<accession>A0A1F6NMP7</accession>
<dbReference type="InterPro" id="IPR000160">
    <property type="entry name" value="GGDEF_dom"/>
</dbReference>
<comment type="caution">
    <text evidence="2">The sequence shown here is derived from an EMBL/GenBank/DDBJ whole genome shotgun (WGS) entry which is preliminary data.</text>
</comment>
<proteinExistence type="predicted"/>
<evidence type="ECO:0000259" key="1">
    <source>
        <dbReference type="PROSITE" id="PS50887"/>
    </source>
</evidence>
<dbReference type="PANTHER" id="PTHR45138">
    <property type="entry name" value="REGULATORY COMPONENTS OF SENSORY TRANSDUCTION SYSTEM"/>
    <property type="match status" value="1"/>
</dbReference>
<dbReference type="PROSITE" id="PS50887">
    <property type="entry name" value="GGDEF"/>
    <property type="match status" value="1"/>
</dbReference>
<dbReference type="SMART" id="SM00267">
    <property type="entry name" value="GGDEF"/>
    <property type="match status" value="1"/>
</dbReference>
<dbReference type="CDD" id="cd01949">
    <property type="entry name" value="GGDEF"/>
    <property type="match status" value="1"/>
</dbReference>
<dbReference type="Gene3D" id="3.30.70.270">
    <property type="match status" value="1"/>
</dbReference>
<evidence type="ECO:0000313" key="3">
    <source>
        <dbReference type="Proteomes" id="UP000178349"/>
    </source>
</evidence>
<dbReference type="PANTHER" id="PTHR45138:SF9">
    <property type="entry name" value="DIGUANYLATE CYCLASE DGCM-RELATED"/>
    <property type="match status" value="1"/>
</dbReference>
<feature type="domain" description="GGDEF" evidence="1">
    <location>
        <begin position="123"/>
        <end position="264"/>
    </location>
</feature>
<dbReference type="EMBL" id="MFQW01000057">
    <property type="protein sequence ID" value="OGH84914.1"/>
    <property type="molecule type" value="Genomic_DNA"/>
</dbReference>
<name>A0A1F6NMP7_9BACT</name>
<dbReference type="Pfam" id="PF00990">
    <property type="entry name" value="GGDEF"/>
    <property type="match status" value="1"/>
</dbReference>
<protein>
    <recommendedName>
        <fullName evidence="1">GGDEF domain-containing protein</fullName>
    </recommendedName>
</protein>
<dbReference type="InterPro" id="IPR029787">
    <property type="entry name" value="Nucleotide_cyclase"/>
</dbReference>
<dbReference type="Proteomes" id="UP000178349">
    <property type="component" value="Unassembled WGS sequence"/>
</dbReference>
<reference evidence="2 3" key="1">
    <citation type="journal article" date="2016" name="Nat. Commun.">
        <title>Thousands of microbial genomes shed light on interconnected biogeochemical processes in an aquifer system.</title>
        <authorList>
            <person name="Anantharaman K."/>
            <person name="Brown C.T."/>
            <person name="Hug L.A."/>
            <person name="Sharon I."/>
            <person name="Castelle C.J."/>
            <person name="Probst A.J."/>
            <person name="Thomas B.C."/>
            <person name="Singh A."/>
            <person name="Wilkins M.J."/>
            <person name="Karaoz U."/>
            <person name="Brodie E.L."/>
            <person name="Williams K.H."/>
            <person name="Hubbard S.S."/>
            <person name="Banfield J.F."/>
        </authorList>
    </citation>
    <scope>NUCLEOTIDE SEQUENCE [LARGE SCALE GENOMIC DNA]</scope>
</reference>
<dbReference type="NCBIfam" id="TIGR00254">
    <property type="entry name" value="GGDEF"/>
    <property type="match status" value="1"/>
</dbReference>
<dbReference type="GO" id="GO:0052621">
    <property type="term" value="F:diguanylate cyclase activity"/>
    <property type="evidence" value="ECO:0007669"/>
    <property type="project" value="TreeGrafter"/>
</dbReference>